<dbReference type="EMBL" id="LR134495">
    <property type="protein sequence ID" value="VEI77658.1"/>
    <property type="molecule type" value="Genomic_DNA"/>
</dbReference>
<evidence type="ECO:0000313" key="4">
    <source>
        <dbReference type="Proteomes" id="UP000315164"/>
    </source>
</evidence>
<reference evidence="3" key="1">
    <citation type="submission" date="2018-12" db="EMBL/GenBank/DDBJ databases">
        <authorList>
            <consortium name="Pathogen Informatics"/>
        </authorList>
    </citation>
    <scope>NUCLEOTIDE SEQUENCE [LARGE SCALE GENOMIC DNA]</scope>
    <source>
        <strain evidence="3">NCTC10643</strain>
    </source>
</reference>
<name>A0A249A0S2_MANHA</name>
<dbReference type="EMBL" id="VAJB01000041">
    <property type="protein sequence ID" value="TRB72096.1"/>
    <property type="molecule type" value="Genomic_DNA"/>
</dbReference>
<evidence type="ECO:0000313" key="3">
    <source>
        <dbReference type="EMBL" id="VEI77658.1"/>
    </source>
</evidence>
<dbReference type="RefSeq" id="WP_012340824.1">
    <property type="nucleotide sequence ID" value="NZ_CP017504.1"/>
</dbReference>
<organism evidence="2 4">
    <name type="scientific">Mannheimia haemolytica</name>
    <name type="common">Pasteurella haemolytica</name>
    <dbReference type="NCBI Taxonomy" id="75985"/>
    <lineage>
        <taxon>Bacteria</taxon>
        <taxon>Pseudomonadati</taxon>
        <taxon>Pseudomonadota</taxon>
        <taxon>Gammaproteobacteria</taxon>
        <taxon>Pasteurellales</taxon>
        <taxon>Pasteurellaceae</taxon>
        <taxon>Mannheimia</taxon>
    </lineage>
</organism>
<dbReference type="Proteomes" id="UP000318394">
    <property type="component" value="Unassembled WGS sequence"/>
</dbReference>
<evidence type="ECO:0000313" key="5">
    <source>
        <dbReference type="Proteomes" id="UP000318394"/>
    </source>
</evidence>
<dbReference type="AlphaFoldDB" id="A0A249A0S2"/>
<dbReference type="Proteomes" id="UP000315164">
    <property type="component" value="Unassembled WGS sequence"/>
</dbReference>
<protein>
    <submittedName>
        <fullName evidence="3">Conjugative transfer region lipoprotein</fullName>
    </submittedName>
    <submittedName>
        <fullName evidence="2">TIGR03751 family conjugal transfer lipoprotein</fullName>
    </submittedName>
</protein>
<dbReference type="InterPro" id="IPR022262">
    <property type="entry name" value="Lipoprot_put"/>
</dbReference>
<accession>A0A249A0S2</accession>
<evidence type="ECO:0000313" key="2">
    <source>
        <dbReference type="EMBL" id="TRB72096.1"/>
    </source>
</evidence>
<dbReference type="GeneID" id="31488002"/>
<dbReference type="Proteomes" id="UP000271188">
    <property type="component" value="Chromosome"/>
</dbReference>
<dbReference type="EMBL" id="VAJI01000039">
    <property type="protein sequence ID" value="TRB34869.1"/>
    <property type="molecule type" value="Genomic_DNA"/>
</dbReference>
<sequence length="132" mass="14994">MKHLFCIMISALLITGCTTSTEELLPTNGSTMRDIWDKGASNNDLHLYRSQQGRTLDPVDYIPNSEQRAYTRTAENEINNLFPRLPNPDLIMYVYPHQTRSGEPLSIPGYSTVLPFYGRVQYAQPGDRTRGL</sequence>
<evidence type="ECO:0000313" key="1">
    <source>
        <dbReference type="EMBL" id="TRB34869.1"/>
    </source>
</evidence>
<reference evidence="4 5" key="2">
    <citation type="journal article" date="2019" name="Vet. Microbiol.">
        <title>Genetic characterization of susceptible and multi-drug resistant Mannheimia haemolytica isolated from high-risk stocker calves prior to and after antimicrobial metaphylaxis.</title>
        <authorList>
            <person name="Snyder E.R."/>
            <person name="Alvarez-Narvaez S."/>
            <person name="Credille B.C."/>
        </authorList>
    </citation>
    <scope>NUCLEOTIDE SEQUENCE [LARGE SCALE GENOMIC DNA]</scope>
    <source>
        <strain evidence="2 4">UGA-R5-128-1</strain>
        <strain evidence="1 5">UGA-R7-163-1</strain>
    </source>
</reference>
<dbReference type="NCBIfam" id="TIGR03751">
    <property type="entry name" value="conj_TIGR03751"/>
    <property type="match status" value="1"/>
</dbReference>
<keyword evidence="5" id="KW-1185">Reference proteome</keyword>
<dbReference type="PROSITE" id="PS51257">
    <property type="entry name" value="PROKAR_LIPOPROTEIN"/>
    <property type="match status" value="1"/>
</dbReference>
<dbReference type="OrthoDB" id="8863314at2"/>
<keyword evidence="2" id="KW-0449">Lipoprotein</keyword>
<proteinExistence type="predicted"/>
<gene>
    <name evidence="2" type="ORF">FEA53_12465</name>
    <name evidence="1" type="ORF">FEB89_12215</name>
    <name evidence="3" type="ORF">NCTC10643_01542</name>
</gene>